<keyword evidence="1" id="KW-0472">Membrane</keyword>
<evidence type="ECO:0000256" key="1">
    <source>
        <dbReference type="SAM" id="Phobius"/>
    </source>
</evidence>
<dbReference type="AlphaFoldDB" id="E1YKB8"/>
<evidence type="ECO:0000313" key="2">
    <source>
        <dbReference type="EMBL" id="CBX30551.1"/>
    </source>
</evidence>
<accession>E1YKB8</accession>
<organism evidence="2">
    <name type="scientific">uncultured Desulfobacterium sp</name>
    <dbReference type="NCBI Taxonomy" id="201089"/>
    <lineage>
        <taxon>Bacteria</taxon>
        <taxon>Pseudomonadati</taxon>
        <taxon>Thermodesulfobacteriota</taxon>
        <taxon>Desulfobacteria</taxon>
        <taxon>Desulfobacterales</taxon>
        <taxon>Desulfobacteriaceae</taxon>
        <taxon>Desulfobacterium</taxon>
        <taxon>environmental samples</taxon>
    </lineage>
</organism>
<proteinExistence type="predicted"/>
<protein>
    <submittedName>
        <fullName evidence="2">Uncharacterized protein</fullName>
    </submittedName>
</protein>
<dbReference type="EMBL" id="FR695877">
    <property type="protein sequence ID" value="CBX30551.1"/>
    <property type="molecule type" value="Genomic_DNA"/>
</dbReference>
<reference evidence="2" key="1">
    <citation type="journal article" date="2011" name="Environ. Microbiol.">
        <title>Genomic insights into the metabolic potential of the polycyclic aromatic hydrocarbon degrading sulfate-reducing Deltaproteobacterium N47.</title>
        <authorList>
            <person name="Bergmann F."/>
            <person name="Selesi D."/>
            <person name="Weinmaier T."/>
            <person name="Tischler P."/>
            <person name="Rattei T."/>
            <person name="Meckenstock R.U."/>
        </authorList>
    </citation>
    <scope>NUCLEOTIDE SEQUENCE</scope>
</reference>
<keyword evidence="1" id="KW-0812">Transmembrane</keyword>
<gene>
    <name evidence="2" type="ORF">N47_E40630</name>
</gene>
<sequence>MISKQESFVKTLESLTDDEISSKLFSGRWSIEQKRWATEWLEHKSAFKRDAREEETLSIVKEANAIASEAKEFARLASDSASKQARWAMWAAIIATVAIIIAAMTYIKTP</sequence>
<keyword evidence="1" id="KW-1133">Transmembrane helix</keyword>
<name>E1YKB8_9BACT</name>
<feature type="transmembrane region" description="Helical" evidence="1">
    <location>
        <begin position="87"/>
        <end position="107"/>
    </location>
</feature>